<evidence type="ECO:0000256" key="5">
    <source>
        <dbReference type="ARBA" id="ARBA00023002"/>
    </source>
</evidence>
<dbReference type="GO" id="GO:0016706">
    <property type="term" value="F:2-oxoglutarate-dependent dioxygenase activity"/>
    <property type="evidence" value="ECO:0007669"/>
    <property type="project" value="UniProtKB-ARBA"/>
</dbReference>
<evidence type="ECO:0000313" key="9">
    <source>
        <dbReference type="EMBL" id="KAF7762144.1"/>
    </source>
</evidence>
<dbReference type="InterPro" id="IPR042098">
    <property type="entry name" value="TauD-like_sf"/>
</dbReference>
<dbReference type="Gene3D" id="3.60.130.10">
    <property type="entry name" value="Clavaminate synthase-like"/>
    <property type="match status" value="1"/>
</dbReference>
<dbReference type="GO" id="GO:0046872">
    <property type="term" value="F:metal ion binding"/>
    <property type="evidence" value="ECO:0007669"/>
    <property type="project" value="UniProtKB-KW"/>
</dbReference>
<dbReference type="InterPro" id="IPR038492">
    <property type="entry name" value="GBBH-like_N_sf"/>
</dbReference>
<dbReference type="EMBL" id="JABXXO010000012">
    <property type="protein sequence ID" value="KAF7762144.1"/>
    <property type="molecule type" value="Genomic_DNA"/>
</dbReference>
<comment type="similarity">
    <text evidence="2">Belongs to the gamma-BBH/TMLD family.</text>
</comment>
<dbReference type="Proteomes" id="UP000629468">
    <property type="component" value="Unassembled WGS sequence"/>
</dbReference>
<comment type="cofactor">
    <cofactor evidence="1">
        <name>Fe(2+)</name>
        <dbReference type="ChEBI" id="CHEBI:29033"/>
    </cofactor>
</comment>
<keyword evidence="4" id="KW-0223">Dioxygenase</keyword>
<evidence type="ECO:0000259" key="7">
    <source>
        <dbReference type="Pfam" id="PF02668"/>
    </source>
</evidence>
<protein>
    <recommendedName>
        <fullName evidence="11">TauD/TfdA-like domain-containing protein</fullName>
    </recommendedName>
</protein>
<evidence type="ECO:0000313" key="10">
    <source>
        <dbReference type="Proteomes" id="UP000629468"/>
    </source>
</evidence>
<dbReference type="AlphaFoldDB" id="A0A8H7EXH0"/>
<evidence type="ECO:0008006" key="11">
    <source>
        <dbReference type="Google" id="ProtNLM"/>
    </source>
</evidence>
<dbReference type="GO" id="GO:0045329">
    <property type="term" value="P:carnitine biosynthetic process"/>
    <property type="evidence" value="ECO:0007669"/>
    <property type="project" value="TreeGrafter"/>
</dbReference>
<feature type="domain" description="Gamma-butyrobetaine hydroxylase-like N-terminal" evidence="8">
    <location>
        <begin position="43"/>
        <end position="115"/>
    </location>
</feature>
<evidence type="ECO:0000256" key="6">
    <source>
        <dbReference type="ARBA" id="ARBA00023004"/>
    </source>
</evidence>
<keyword evidence="5" id="KW-0560">Oxidoreductase</keyword>
<gene>
    <name evidence="9" type="ORF">Agabi119p4_8737</name>
</gene>
<dbReference type="Pfam" id="PF02668">
    <property type="entry name" value="TauD"/>
    <property type="match status" value="1"/>
</dbReference>
<evidence type="ECO:0000256" key="1">
    <source>
        <dbReference type="ARBA" id="ARBA00001954"/>
    </source>
</evidence>
<dbReference type="PANTHER" id="PTHR10696">
    <property type="entry name" value="GAMMA-BUTYROBETAINE HYDROXYLASE-RELATED"/>
    <property type="match status" value="1"/>
</dbReference>
<organism evidence="9 10">
    <name type="scientific">Agaricus bisporus var. burnettii</name>
    <dbReference type="NCBI Taxonomy" id="192524"/>
    <lineage>
        <taxon>Eukaryota</taxon>
        <taxon>Fungi</taxon>
        <taxon>Dikarya</taxon>
        <taxon>Basidiomycota</taxon>
        <taxon>Agaricomycotina</taxon>
        <taxon>Agaricomycetes</taxon>
        <taxon>Agaricomycetidae</taxon>
        <taxon>Agaricales</taxon>
        <taxon>Agaricineae</taxon>
        <taxon>Agaricaceae</taxon>
        <taxon>Agaricus</taxon>
    </lineage>
</organism>
<evidence type="ECO:0000259" key="8">
    <source>
        <dbReference type="Pfam" id="PF06155"/>
    </source>
</evidence>
<keyword evidence="6" id="KW-0408">Iron</keyword>
<dbReference type="CDD" id="cd00250">
    <property type="entry name" value="CAS_like"/>
    <property type="match status" value="1"/>
</dbReference>
<keyword evidence="3" id="KW-0479">Metal-binding</keyword>
<proteinExistence type="inferred from homology"/>
<evidence type="ECO:0000256" key="3">
    <source>
        <dbReference type="ARBA" id="ARBA00022723"/>
    </source>
</evidence>
<dbReference type="Gene3D" id="3.30.2020.30">
    <property type="match status" value="1"/>
</dbReference>
<dbReference type="InterPro" id="IPR010376">
    <property type="entry name" value="GBBH-like_N"/>
</dbReference>
<evidence type="ECO:0000256" key="4">
    <source>
        <dbReference type="ARBA" id="ARBA00022964"/>
    </source>
</evidence>
<dbReference type="SUPFAM" id="SSF51197">
    <property type="entry name" value="Clavaminate synthase-like"/>
    <property type="match status" value="1"/>
</dbReference>
<comment type="caution">
    <text evidence="9">The sequence shown here is derived from an EMBL/GenBank/DDBJ whole genome shotgun (WGS) entry which is preliminary data.</text>
</comment>
<evidence type="ECO:0000256" key="2">
    <source>
        <dbReference type="ARBA" id="ARBA00008654"/>
    </source>
</evidence>
<feature type="domain" description="TauD/TfdA-like" evidence="7">
    <location>
        <begin position="160"/>
        <end position="411"/>
    </location>
</feature>
<dbReference type="InterPro" id="IPR003819">
    <property type="entry name" value="TauD/TfdA-like"/>
</dbReference>
<accession>A0A8H7EXH0</accession>
<dbReference type="Pfam" id="PF06155">
    <property type="entry name" value="GBBH-like_N"/>
    <property type="match status" value="1"/>
</dbReference>
<reference evidence="9 10" key="1">
    <citation type="journal article" name="Sci. Rep.">
        <title>Telomere-to-telomere assembled and centromere annotated genomes of the two main subspecies of the button mushroom Agaricus bisporus reveal especially polymorphic chromosome ends.</title>
        <authorList>
            <person name="Sonnenberg A.S.M."/>
            <person name="Sedaghat-Telgerd N."/>
            <person name="Lavrijssen B."/>
            <person name="Ohm R.A."/>
            <person name="Hendrickx P.M."/>
            <person name="Scholtmeijer K."/>
            <person name="Baars J.J.P."/>
            <person name="van Peer A."/>
        </authorList>
    </citation>
    <scope>NUCLEOTIDE SEQUENCE [LARGE SCALE GENOMIC DNA]</scope>
    <source>
        <strain evidence="9 10">H119_p4</strain>
    </source>
</reference>
<sequence>MSIRALSFGLNSHPSLRPHTFWKKRTWSSITPTQTGITIHSLNNTTFPYIWLRDSCQSPSSVHPSTKQKLHKTSDISKDIRPVSLDQRGIRVNESGELEINWIDGHKSIYSRSFLEVHSDEEKLHRFHHDLTRNTWDNKSIQQSDLFIPYGSIRTPSGLLQAIDQLVRYGILFVTGVPNQDTGDEMCELRKLGESFGELRSTFYGMVWDVVNRKESKNIAYTNLDLGLHMDLLYFQHPPRYQILHCLRNRVEGGTSVFVDGIAAAETLRQTHSESFDTLTHSPVAFHYINDGHHLHYEHPTIELTSALSSSGSSSSKSSERKISHINYSPPFQAPLPLQTPSAFYSAFKEFSEILNDTKRTYTHTLKEGDAVLFDNRRVLHARTAFYDRENHDGTSELKEGEPNRWLKGCYLEEDAIMDRRRVLKKQQELVDV</sequence>
<name>A0A8H7EXH0_AGABI</name>
<dbReference type="PANTHER" id="PTHR10696:SF25">
    <property type="entry name" value="OXIDOREDUCTASE AIM17-RELATED"/>
    <property type="match status" value="1"/>
</dbReference>
<dbReference type="InterPro" id="IPR050411">
    <property type="entry name" value="AlphaKG_dependent_hydroxylases"/>
</dbReference>
<dbReference type="GO" id="GO:0005739">
    <property type="term" value="C:mitochondrion"/>
    <property type="evidence" value="ECO:0007669"/>
    <property type="project" value="TreeGrafter"/>
</dbReference>